<organism evidence="1 2">
    <name type="scientific">Sphingomonas melonis</name>
    <dbReference type="NCBI Taxonomy" id="152682"/>
    <lineage>
        <taxon>Bacteria</taxon>
        <taxon>Pseudomonadati</taxon>
        <taxon>Pseudomonadota</taxon>
        <taxon>Alphaproteobacteria</taxon>
        <taxon>Sphingomonadales</taxon>
        <taxon>Sphingomonadaceae</taxon>
        <taxon>Sphingomonas</taxon>
    </lineage>
</organism>
<reference evidence="1 2" key="2">
    <citation type="submission" date="2020-08" db="EMBL/GenBank/DDBJ databases">
        <title>The Agave Microbiome: Exploring the role of microbial communities in plant adaptations to desert environments.</title>
        <authorList>
            <person name="Partida-Martinez L.P."/>
        </authorList>
    </citation>
    <scope>NUCLEOTIDE SEQUENCE [LARGE SCALE GENOMIC DNA]</scope>
    <source>
        <strain evidence="1 2">AS2.3</strain>
    </source>
</reference>
<sequence length="317" mass="35524">MVLAREFESILIAELTKKAGRRLSSHEIQSISLAIFSERCAEGAERALGQALLRIALQANPYVANLQVILDAYREVTQQRVVSEMPALADWLSKCEALSVPLPILISCDKYLEKTKLFARDLADHYFGIKPIIIVGGGDLSFENGSELVLRLPVDDVYEALPLKMFETWTLFEALGAQHGVLKIDDDMKIIRHSSLRVEDVRATFADVDYMGMAIPCFIYDRAWHYGKCATSVPPLYGKPFVAPFARGALYFLSKSALRKLVKQYLRFPGCLAGELFEDKALGDVLHSLKVTLVDNPLEHILQINTDHEERLLEAAE</sequence>
<gene>
    <name evidence="1" type="ORF">HD841_004025</name>
</gene>
<keyword evidence="2" id="KW-1185">Reference proteome</keyword>
<comment type="caution">
    <text evidence="1">The sequence shown here is derived from an EMBL/GenBank/DDBJ whole genome shotgun (WGS) entry which is preliminary data.</text>
</comment>
<evidence type="ECO:0000313" key="2">
    <source>
        <dbReference type="Proteomes" id="UP000517753"/>
    </source>
</evidence>
<protein>
    <submittedName>
        <fullName evidence="1">Uncharacterized protein</fullName>
    </submittedName>
</protein>
<dbReference type="AlphaFoldDB" id="A0A7Y9FRM1"/>
<accession>A0A7Y9FRM1</accession>
<dbReference type="EMBL" id="JACCBY010000009">
    <property type="protein sequence ID" value="NYD92205.1"/>
    <property type="molecule type" value="Genomic_DNA"/>
</dbReference>
<reference evidence="1 2" key="1">
    <citation type="submission" date="2020-07" db="EMBL/GenBank/DDBJ databases">
        <authorList>
            <person name="Partida-Martinez L."/>
            <person name="Huntemann M."/>
            <person name="Clum A."/>
            <person name="Wang J."/>
            <person name="Palaniappan K."/>
            <person name="Ritter S."/>
            <person name="Chen I.-M."/>
            <person name="Stamatis D."/>
            <person name="Reddy T."/>
            <person name="O'Malley R."/>
            <person name="Daum C."/>
            <person name="Shapiro N."/>
            <person name="Ivanova N."/>
            <person name="Kyrpides N."/>
            <person name="Woyke T."/>
        </authorList>
    </citation>
    <scope>NUCLEOTIDE SEQUENCE [LARGE SCALE GENOMIC DNA]</scope>
    <source>
        <strain evidence="1 2">AS2.3</strain>
    </source>
</reference>
<evidence type="ECO:0000313" key="1">
    <source>
        <dbReference type="EMBL" id="NYD92205.1"/>
    </source>
</evidence>
<proteinExistence type="predicted"/>
<name>A0A7Y9FRM1_9SPHN</name>
<dbReference type="Proteomes" id="UP000517753">
    <property type="component" value="Unassembled WGS sequence"/>
</dbReference>